<gene>
    <name evidence="1" type="ORF">H8F01_01780</name>
</gene>
<organism evidence="1 2">
    <name type="scientific">Dyella telluris</name>
    <dbReference type="NCBI Taxonomy" id="2763498"/>
    <lineage>
        <taxon>Bacteria</taxon>
        <taxon>Pseudomonadati</taxon>
        <taxon>Pseudomonadota</taxon>
        <taxon>Gammaproteobacteria</taxon>
        <taxon>Lysobacterales</taxon>
        <taxon>Rhodanobacteraceae</taxon>
        <taxon>Dyella</taxon>
    </lineage>
</organism>
<dbReference type="Proteomes" id="UP000515873">
    <property type="component" value="Chromosome"/>
</dbReference>
<proteinExistence type="predicted"/>
<dbReference type="AlphaFoldDB" id="A0A7G8Q574"/>
<evidence type="ECO:0000313" key="2">
    <source>
        <dbReference type="Proteomes" id="UP000515873"/>
    </source>
</evidence>
<reference evidence="1 2" key="1">
    <citation type="submission" date="2020-08" db="EMBL/GenBank/DDBJ databases">
        <title>Dyella sp. G9 isolated from forest soil.</title>
        <authorList>
            <person name="Fu J."/>
            <person name="Qiu L."/>
        </authorList>
    </citation>
    <scope>NUCLEOTIDE SEQUENCE [LARGE SCALE GENOMIC DNA]</scope>
    <source>
        <strain evidence="1 2">G9</strain>
    </source>
</reference>
<keyword evidence="2" id="KW-1185">Reference proteome</keyword>
<dbReference type="EMBL" id="CP060412">
    <property type="protein sequence ID" value="QNK01932.1"/>
    <property type="molecule type" value="Genomic_DNA"/>
</dbReference>
<sequence length="267" mass="30269">MRYIAPARESVDPDVFTRQPLHGWREHVAWMQAACWPSIDALNAARPAGQRERFVAQTPELLDDGLHYEQRIAVRGDIATREANWHDLFNAFAWLRYPSLKRALNAAQMREIAVMGPRERSRPQYAMTHFDEAGVIVTLRDRALLDLWDAHDWFALFWRERAAWQEGRAVVQVFGHALLEHALTPSKLLVSKALVCMDPAGKGDAVAACVDGIASGRLLRDPLDLRPLPLSGLPGWHPDSAVESFHLNTACYQPRREGRQYPLPLEL</sequence>
<name>A0A7G8Q574_9GAMM</name>
<dbReference type="RefSeq" id="WP_187057390.1">
    <property type="nucleotide sequence ID" value="NZ_CP060412.1"/>
</dbReference>
<dbReference type="KEGG" id="dtl:H8F01_01780"/>
<protein>
    <submittedName>
        <fullName evidence="1">DUF3025 domain-containing protein</fullName>
    </submittedName>
</protein>
<accession>A0A7G8Q574</accession>
<dbReference type="Pfam" id="PF11227">
    <property type="entry name" value="DUF3025"/>
    <property type="match status" value="1"/>
</dbReference>
<dbReference type="InterPro" id="IPR021390">
    <property type="entry name" value="DUF3025"/>
</dbReference>
<evidence type="ECO:0000313" key="1">
    <source>
        <dbReference type="EMBL" id="QNK01932.1"/>
    </source>
</evidence>